<dbReference type="Proteomes" id="UP001230504">
    <property type="component" value="Unassembled WGS sequence"/>
</dbReference>
<protein>
    <recommendedName>
        <fullName evidence="8">Tat pathway signal sequence</fullName>
    </recommendedName>
</protein>
<keyword evidence="5" id="KW-1133">Transmembrane helix</keyword>
<dbReference type="GeneID" id="85443682"/>
<proteinExistence type="inferred from homology"/>
<dbReference type="RefSeq" id="XP_060407169.1">
    <property type="nucleotide sequence ID" value="XM_060559442.1"/>
</dbReference>
<comment type="pathway">
    <text evidence="1">Mycotoxin biosynthesis.</text>
</comment>
<organism evidence="6 7">
    <name type="scientific">Colletotrichum navitas</name>
    <dbReference type="NCBI Taxonomy" id="681940"/>
    <lineage>
        <taxon>Eukaryota</taxon>
        <taxon>Fungi</taxon>
        <taxon>Dikarya</taxon>
        <taxon>Ascomycota</taxon>
        <taxon>Pezizomycotina</taxon>
        <taxon>Sordariomycetes</taxon>
        <taxon>Hypocreomycetidae</taxon>
        <taxon>Glomerellales</taxon>
        <taxon>Glomerellaceae</taxon>
        <taxon>Colletotrichum</taxon>
        <taxon>Colletotrichum graminicola species complex</taxon>
    </lineage>
</organism>
<evidence type="ECO:0000313" key="6">
    <source>
        <dbReference type="EMBL" id="KAK1565918.1"/>
    </source>
</evidence>
<dbReference type="GO" id="GO:0016491">
    <property type="term" value="F:oxidoreductase activity"/>
    <property type="evidence" value="ECO:0007669"/>
    <property type="project" value="UniProtKB-KW"/>
</dbReference>
<sequence length="222" mass="25290">MSEDPPSTPCSTNCDLPKHAHDSRPGHDHYRPERGRNLWTFFLMAALLLTCLSAFHFRWRRAIVSSPIVLPEVPYAFDRHRDLEPFDEATQARWDDLISRNLWWDMRWIDGRNPASGTVVTRGIDMFHKMHCLISLRAEFTALVIGDPARRSTWRAQDAEAGADLLHLGHCFDFLRQGILCAADSTLEAMGPGFTETTGEGVVHQCRDWKKLMAYAGLPNPF</sequence>
<gene>
    <name evidence="6" type="ORF">LY79DRAFT_573128</name>
</gene>
<dbReference type="EMBL" id="JAHLJV010000178">
    <property type="protein sequence ID" value="KAK1565918.1"/>
    <property type="molecule type" value="Genomic_DNA"/>
</dbReference>
<dbReference type="Pfam" id="PF11807">
    <property type="entry name" value="UstYa"/>
    <property type="match status" value="1"/>
</dbReference>
<keyword evidence="5" id="KW-0812">Transmembrane</keyword>
<dbReference type="InterPro" id="IPR021765">
    <property type="entry name" value="UstYa-like"/>
</dbReference>
<name>A0AAD8PJM6_9PEZI</name>
<dbReference type="PANTHER" id="PTHR33365">
    <property type="entry name" value="YALI0B05434P"/>
    <property type="match status" value="1"/>
</dbReference>
<evidence type="ECO:0000256" key="5">
    <source>
        <dbReference type="SAM" id="Phobius"/>
    </source>
</evidence>
<dbReference type="GO" id="GO:0043386">
    <property type="term" value="P:mycotoxin biosynthetic process"/>
    <property type="evidence" value="ECO:0007669"/>
    <property type="project" value="InterPro"/>
</dbReference>
<dbReference type="PANTHER" id="PTHR33365:SF11">
    <property type="entry name" value="TAT PATHWAY SIGNAL SEQUENCE"/>
    <property type="match status" value="1"/>
</dbReference>
<feature type="region of interest" description="Disordered" evidence="4">
    <location>
        <begin position="1"/>
        <end position="29"/>
    </location>
</feature>
<comment type="similarity">
    <text evidence="3">Belongs to the ustYa family.</text>
</comment>
<evidence type="ECO:0000256" key="4">
    <source>
        <dbReference type="SAM" id="MobiDB-lite"/>
    </source>
</evidence>
<reference evidence="6" key="1">
    <citation type="submission" date="2021-06" db="EMBL/GenBank/DDBJ databases">
        <title>Comparative genomics, transcriptomics and evolutionary studies reveal genomic signatures of adaptation to plant cell wall in hemibiotrophic fungi.</title>
        <authorList>
            <consortium name="DOE Joint Genome Institute"/>
            <person name="Baroncelli R."/>
            <person name="Diaz J.F."/>
            <person name="Benocci T."/>
            <person name="Peng M."/>
            <person name="Battaglia E."/>
            <person name="Haridas S."/>
            <person name="Andreopoulos W."/>
            <person name="Labutti K."/>
            <person name="Pangilinan J."/>
            <person name="Floch G.L."/>
            <person name="Makela M.R."/>
            <person name="Henrissat B."/>
            <person name="Grigoriev I.V."/>
            <person name="Crouch J.A."/>
            <person name="De Vries R.P."/>
            <person name="Sukno S.A."/>
            <person name="Thon M.R."/>
        </authorList>
    </citation>
    <scope>NUCLEOTIDE SEQUENCE</scope>
    <source>
        <strain evidence="6">CBS 125086</strain>
    </source>
</reference>
<feature type="compositionally biased region" description="Basic and acidic residues" evidence="4">
    <location>
        <begin position="16"/>
        <end position="29"/>
    </location>
</feature>
<accession>A0AAD8PJM6</accession>
<evidence type="ECO:0000256" key="2">
    <source>
        <dbReference type="ARBA" id="ARBA00023002"/>
    </source>
</evidence>
<feature type="transmembrane region" description="Helical" evidence="5">
    <location>
        <begin position="38"/>
        <end position="57"/>
    </location>
</feature>
<evidence type="ECO:0008006" key="8">
    <source>
        <dbReference type="Google" id="ProtNLM"/>
    </source>
</evidence>
<evidence type="ECO:0000256" key="3">
    <source>
        <dbReference type="ARBA" id="ARBA00035112"/>
    </source>
</evidence>
<keyword evidence="7" id="KW-1185">Reference proteome</keyword>
<keyword evidence="5" id="KW-0472">Membrane</keyword>
<keyword evidence="2" id="KW-0560">Oxidoreductase</keyword>
<evidence type="ECO:0000313" key="7">
    <source>
        <dbReference type="Proteomes" id="UP001230504"/>
    </source>
</evidence>
<comment type="caution">
    <text evidence="6">The sequence shown here is derived from an EMBL/GenBank/DDBJ whole genome shotgun (WGS) entry which is preliminary data.</text>
</comment>
<evidence type="ECO:0000256" key="1">
    <source>
        <dbReference type="ARBA" id="ARBA00004685"/>
    </source>
</evidence>
<dbReference type="AlphaFoldDB" id="A0AAD8PJM6"/>